<feature type="active site" evidence="4">
    <location>
        <position position="228"/>
    </location>
</feature>
<dbReference type="Gene3D" id="3.40.309.10">
    <property type="entry name" value="Aldehyde Dehydrogenase, Chain A, domain 2"/>
    <property type="match status" value="1"/>
</dbReference>
<dbReference type="InterPro" id="IPR029510">
    <property type="entry name" value="Ald_DH_CS_GLU"/>
</dbReference>
<comment type="similarity">
    <text evidence="1 5">Belongs to the aldehyde dehydrogenase family.</text>
</comment>
<evidence type="ECO:0000256" key="3">
    <source>
        <dbReference type="ARBA" id="ARBA00023002"/>
    </source>
</evidence>
<evidence type="ECO:0000259" key="7">
    <source>
        <dbReference type="Pfam" id="PF00171"/>
    </source>
</evidence>
<evidence type="ECO:0000256" key="2">
    <source>
        <dbReference type="ARBA" id="ARBA00022857"/>
    </source>
</evidence>
<evidence type="ECO:0000256" key="6">
    <source>
        <dbReference type="SAM" id="MobiDB-lite"/>
    </source>
</evidence>
<dbReference type="Pfam" id="PF00171">
    <property type="entry name" value="Aldedh"/>
    <property type="match status" value="1"/>
</dbReference>
<dbReference type="FunFam" id="3.40.309.10:FF:000009">
    <property type="entry name" value="Aldehyde dehydrogenase A"/>
    <property type="match status" value="1"/>
</dbReference>
<feature type="region of interest" description="Disordered" evidence="6">
    <location>
        <begin position="288"/>
        <end position="307"/>
    </location>
</feature>
<evidence type="ECO:0000256" key="5">
    <source>
        <dbReference type="RuleBase" id="RU003345"/>
    </source>
</evidence>
<name>A0A366KF30_9BIFI</name>
<dbReference type="Gene3D" id="3.40.605.10">
    <property type="entry name" value="Aldehyde Dehydrogenase, Chain A, domain 1"/>
    <property type="match status" value="1"/>
</dbReference>
<dbReference type="PROSITE" id="PS00070">
    <property type="entry name" value="ALDEHYDE_DEHYDR_CYS"/>
    <property type="match status" value="1"/>
</dbReference>
<dbReference type="InterPro" id="IPR044148">
    <property type="entry name" value="ALDH_GabD1-like"/>
</dbReference>
<dbReference type="InterPro" id="IPR047110">
    <property type="entry name" value="GABD/Sad-like"/>
</dbReference>
<dbReference type="PROSITE" id="PS00687">
    <property type="entry name" value="ALDEHYDE_DEHYDR_GLU"/>
    <property type="match status" value="1"/>
</dbReference>
<reference evidence="8 9" key="1">
    <citation type="submission" date="2017-10" db="EMBL/GenBank/DDBJ databases">
        <title>Bifidobacterium xylocopum sp. nov. and Bifidobacterium aemilianum sp. nov., from the carpenter bee (Xylocopa violacea) digestive tract.</title>
        <authorList>
            <person name="Alberoni D."/>
            <person name="Baffoni L."/>
            <person name="Di Gioia D."/>
            <person name="Gaggia F."/>
            <person name="Biavati B."/>
        </authorList>
    </citation>
    <scope>NUCLEOTIDE SEQUENCE [LARGE SCALE GENOMIC DNA]</scope>
    <source>
        <strain evidence="8 9">XV2</strain>
    </source>
</reference>
<dbReference type="InterPro" id="IPR016161">
    <property type="entry name" value="Ald_DH/histidinol_DH"/>
</dbReference>
<evidence type="ECO:0000256" key="4">
    <source>
        <dbReference type="PROSITE-ProRule" id="PRU10007"/>
    </source>
</evidence>
<dbReference type="EMBL" id="PDCH01000007">
    <property type="protein sequence ID" value="RBP99281.1"/>
    <property type="molecule type" value="Genomic_DNA"/>
</dbReference>
<dbReference type="InterPro" id="IPR016162">
    <property type="entry name" value="Ald_DH_N"/>
</dbReference>
<dbReference type="SUPFAM" id="SSF53720">
    <property type="entry name" value="ALDH-like"/>
    <property type="match status" value="1"/>
</dbReference>
<dbReference type="InterPro" id="IPR016160">
    <property type="entry name" value="Ald_DH_CS_CYS"/>
</dbReference>
<evidence type="ECO:0000313" key="8">
    <source>
        <dbReference type="EMBL" id="RBP99281.1"/>
    </source>
</evidence>
<gene>
    <name evidence="8" type="ORF">CRD59_04445</name>
</gene>
<dbReference type="GO" id="GO:0004777">
    <property type="term" value="F:succinate-semialdehyde dehydrogenase (NAD+) activity"/>
    <property type="evidence" value="ECO:0007669"/>
    <property type="project" value="TreeGrafter"/>
</dbReference>
<accession>A0A366KF30</accession>
<protein>
    <submittedName>
        <fullName evidence="8">Succinate-semialdehyde dehydrogenase</fullName>
    </submittedName>
</protein>
<dbReference type="PANTHER" id="PTHR43217">
    <property type="entry name" value="SUCCINATE SEMIALDEHYDE DEHYDROGENASE [NAD(P)+] SAD"/>
    <property type="match status" value="1"/>
</dbReference>
<proteinExistence type="inferred from homology"/>
<dbReference type="PANTHER" id="PTHR43217:SF2">
    <property type="entry name" value="SUCCINATE-SEMIALDEHYDE DEHYDROGENASE [NADP(+)]"/>
    <property type="match status" value="1"/>
</dbReference>
<keyword evidence="9" id="KW-1185">Reference proteome</keyword>
<dbReference type="InterPro" id="IPR016163">
    <property type="entry name" value="Ald_DH_C"/>
</dbReference>
<dbReference type="InterPro" id="IPR015590">
    <property type="entry name" value="Aldehyde_DH_dom"/>
</dbReference>
<dbReference type="GO" id="GO:0004030">
    <property type="term" value="F:aldehyde dehydrogenase [NAD(P)+] activity"/>
    <property type="evidence" value="ECO:0007669"/>
    <property type="project" value="InterPro"/>
</dbReference>
<dbReference type="AlphaFoldDB" id="A0A366KF30"/>
<evidence type="ECO:0000313" key="9">
    <source>
        <dbReference type="Proteomes" id="UP000252345"/>
    </source>
</evidence>
<dbReference type="Proteomes" id="UP000252345">
    <property type="component" value="Unassembled WGS sequence"/>
</dbReference>
<dbReference type="RefSeq" id="WP_113853491.1">
    <property type="nucleotide sequence ID" value="NZ_PDCH01000007.1"/>
</dbReference>
<keyword evidence="2" id="KW-0521">NADP</keyword>
<organism evidence="8 9">
    <name type="scientific">Bifidobacterium xylocopae</name>
    <dbReference type="NCBI Taxonomy" id="2493119"/>
    <lineage>
        <taxon>Bacteria</taxon>
        <taxon>Bacillati</taxon>
        <taxon>Actinomycetota</taxon>
        <taxon>Actinomycetes</taxon>
        <taxon>Bifidobacteriales</taxon>
        <taxon>Bifidobacteriaceae</taxon>
        <taxon>Bifidobacterium</taxon>
    </lineage>
</organism>
<evidence type="ECO:0000256" key="1">
    <source>
        <dbReference type="ARBA" id="ARBA00009986"/>
    </source>
</evidence>
<sequence>MTYQTINPYTNTLVRSYPDAGNSDLEDALARGHALYKHWRGGQADLRSKILHGVARLMGEDRTRLSGLITMEMGKRISESQAEVDICISIADYFADHAEELLKPTTLETDTGHGHVVKQALGVLIMVEPWNFPYYQIMRVFAPNFILGNPMILKDASNIPACAQAFADIVERAGAPKGSLSNLRMDYGQVDKAIADRRVAGVALTGSERGGSSVARSAGEHLKKSTMELGGNDVFIVLDDADMSEVARLAPDARLGNTGQVCCASKRFIVMESKYDEFMDIMTEAFAKPKPGDPSDPATTLGPMSSVGARDNLQKQVDAAVDAGAHVAYGNERLDSPGAFFQPTVLTDIAPDNPVYDQEMFGPVAAVYKVESVREALDLANDSSYGLGSVIVSGDPERAERVAEGIETGMGFINGPWTTAPGLPFGGVKNSGFGRELYTYGFDAFANEHLILDESGR</sequence>
<comment type="caution">
    <text evidence="8">The sequence shown here is derived from an EMBL/GenBank/DDBJ whole genome shotgun (WGS) entry which is preliminary data.</text>
</comment>
<dbReference type="OrthoDB" id="6882680at2"/>
<feature type="domain" description="Aldehyde dehydrogenase" evidence="7">
    <location>
        <begin position="2"/>
        <end position="447"/>
    </location>
</feature>
<dbReference type="CDD" id="cd07100">
    <property type="entry name" value="ALDH_SSADH1_GabD1"/>
    <property type="match status" value="1"/>
</dbReference>
<keyword evidence="3 5" id="KW-0560">Oxidoreductase</keyword>